<dbReference type="InterPro" id="IPR000477">
    <property type="entry name" value="RT_dom"/>
</dbReference>
<dbReference type="InterPro" id="IPR037165">
    <property type="entry name" value="AldOxase/xan_DH_Mopterin-bd_sf"/>
</dbReference>
<evidence type="ECO:0000256" key="9">
    <source>
        <dbReference type="ARBA" id="ARBA00023004"/>
    </source>
</evidence>
<dbReference type="Gene3D" id="3.90.1170.50">
    <property type="entry name" value="Aldehyde oxidase/xanthine dehydrogenase, a/b hammerhead"/>
    <property type="match status" value="1"/>
</dbReference>
<feature type="binding site" evidence="12">
    <location>
        <position position="494"/>
    </location>
    <ligand>
        <name>FAD</name>
        <dbReference type="ChEBI" id="CHEBI:57692"/>
    </ligand>
</feature>
<dbReference type="InterPro" id="IPR043128">
    <property type="entry name" value="Rev_trsase/Diguanyl_cyclase"/>
</dbReference>
<dbReference type="InterPro" id="IPR005107">
    <property type="entry name" value="CO_DH_flav_C"/>
</dbReference>
<gene>
    <name evidence="18" type="ORF">CBR_g30958</name>
</gene>
<dbReference type="Pfam" id="PF00941">
    <property type="entry name" value="FAD_binding_5"/>
    <property type="match status" value="1"/>
</dbReference>
<dbReference type="InterPro" id="IPR016167">
    <property type="entry name" value="FAD-bd_PCMH_sub1"/>
</dbReference>
<dbReference type="STRING" id="69332.A0A388LDW1"/>
<keyword evidence="6 13" id="KW-0479">Metal-binding</keyword>
<dbReference type="OMA" id="ACITIDE"/>
<evidence type="ECO:0000256" key="2">
    <source>
        <dbReference type="ARBA" id="ARBA00006849"/>
    </source>
</evidence>
<evidence type="ECO:0000256" key="11">
    <source>
        <dbReference type="ARBA" id="ARBA00034078"/>
    </source>
</evidence>
<feature type="binding site" evidence="12">
    <location>
        <position position="476"/>
    </location>
    <ligand>
        <name>FAD</name>
        <dbReference type="ChEBI" id="CHEBI:57692"/>
    </ligand>
</feature>
<feature type="domain" description="2Fe-2S ferredoxin-type" evidence="16">
    <location>
        <begin position="3"/>
        <end position="89"/>
    </location>
</feature>
<evidence type="ECO:0000313" key="18">
    <source>
        <dbReference type="EMBL" id="GBG80496.1"/>
    </source>
</evidence>
<feature type="binding site" evidence="13">
    <location>
        <position position="46"/>
    </location>
    <ligand>
        <name>[2Fe-2S] cluster</name>
        <dbReference type="ChEBI" id="CHEBI:190135"/>
        <label>1</label>
    </ligand>
</feature>
<dbReference type="GO" id="GO:0005506">
    <property type="term" value="F:iron ion binding"/>
    <property type="evidence" value="ECO:0007669"/>
    <property type="project" value="InterPro"/>
</dbReference>
<dbReference type="SUPFAM" id="SSF56672">
    <property type="entry name" value="DNA/RNA polymerases"/>
    <property type="match status" value="1"/>
</dbReference>
<dbReference type="PROSITE" id="PS00197">
    <property type="entry name" value="2FE2S_FER_1"/>
    <property type="match status" value="1"/>
</dbReference>
<dbReference type="SUPFAM" id="SSF56003">
    <property type="entry name" value="Molybdenum cofactor-binding domain"/>
    <property type="match status" value="1"/>
</dbReference>
<dbReference type="FunFam" id="3.90.1170.50:FF:000001">
    <property type="entry name" value="Aldehyde oxidase 1"/>
    <property type="match status" value="1"/>
</dbReference>
<dbReference type="PROSITE" id="PS51387">
    <property type="entry name" value="FAD_PCMH"/>
    <property type="match status" value="1"/>
</dbReference>
<feature type="region of interest" description="Disordered" evidence="14">
    <location>
        <begin position="191"/>
        <end position="220"/>
    </location>
</feature>
<evidence type="ECO:0000256" key="8">
    <source>
        <dbReference type="ARBA" id="ARBA00023002"/>
    </source>
</evidence>
<dbReference type="Pfam" id="PF01315">
    <property type="entry name" value="Ald_Xan_dh_C"/>
    <property type="match status" value="1"/>
</dbReference>
<comment type="cofactor">
    <cofactor evidence="1 12">
        <name>FAD</name>
        <dbReference type="ChEBI" id="CHEBI:57692"/>
    </cofactor>
</comment>
<dbReference type="Gene3D" id="3.30.465.10">
    <property type="match status" value="1"/>
</dbReference>
<dbReference type="EMBL" id="BFEA01000348">
    <property type="protein sequence ID" value="GBG80496.1"/>
    <property type="molecule type" value="Genomic_DNA"/>
</dbReference>
<evidence type="ECO:0000256" key="3">
    <source>
        <dbReference type="ARBA" id="ARBA00022505"/>
    </source>
</evidence>
<dbReference type="SUPFAM" id="SSF54665">
    <property type="entry name" value="CO dehydrogenase molybdoprotein N-domain-like"/>
    <property type="match status" value="1"/>
</dbReference>
<dbReference type="GO" id="GO:0051537">
    <property type="term" value="F:2 iron, 2 sulfur cluster binding"/>
    <property type="evidence" value="ECO:0007669"/>
    <property type="project" value="UniProtKB-KW"/>
</dbReference>
<evidence type="ECO:0000256" key="4">
    <source>
        <dbReference type="ARBA" id="ARBA00022630"/>
    </source>
</evidence>
<dbReference type="InterPro" id="IPR002346">
    <property type="entry name" value="Mopterin_DH_FAD-bd"/>
</dbReference>
<comment type="cofactor">
    <cofactor evidence="13">
        <name>Mo-molybdopterin</name>
        <dbReference type="ChEBI" id="CHEBI:71302"/>
    </cofactor>
    <text evidence="13">Binds 1 Mo-molybdopterin (Mo-MPT) cofactor per subunit.</text>
</comment>
<dbReference type="InterPro" id="IPR016208">
    <property type="entry name" value="Ald_Oxase/xanthine_DH-like"/>
</dbReference>
<dbReference type="InterPro" id="IPR036856">
    <property type="entry name" value="Ald_Oxase/Xan_DH_a/b_sf"/>
</dbReference>
<comment type="caution">
    <text evidence="18">The sequence shown here is derived from an EMBL/GenBank/DDBJ whole genome shotgun (WGS) entry which is preliminary data.</text>
</comment>
<dbReference type="SUPFAM" id="SSF56176">
    <property type="entry name" value="FAD-binding/transporter-associated domain-like"/>
    <property type="match status" value="1"/>
</dbReference>
<evidence type="ECO:0000256" key="10">
    <source>
        <dbReference type="ARBA" id="ARBA00023014"/>
    </source>
</evidence>
<dbReference type="Gene3D" id="1.10.150.120">
    <property type="entry name" value="[2Fe-2S]-binding domain"/>
    <property type="match status" value="1"/>
</dbReference>
<feature type="binding site" evidence="13">
    <location>
        <position position="149"/>
    </location>
    <ligand>
        <name>[2Fe-2S] cluster</name>
        <dbReference type="ChEBI" id="CHEBI:190135"/>
        <label>2</label>
    </ligand>
</feature>
<dbReference type="InterPro" id="IPR000674">
    <property type="entry name" value="Ald_Oxase/Xan_DH_a/b"/>
</dbReference>
<dbReference type="GO" id="GO:0071949">
    <property type="term" value="F:FAD binding"/>
    <property type="evidence" value="ECO:0007669"/>
    <property type="project" value="InterPro"/>
</dbReference>
<dbReference type="SUPFAM" id="SSF54292">
    <property type="entry name" value="2Fe-2S ferredoxin-like"/>
    <property type="match status" value="1"/>
</dbReference>
<feature type="binding site" evidence="13">
    <location>
        <position position="49"/>
    </location>
    <ligand>
        <name>[2Fe-2S] cluster</name>
        <dbReference type="ChEBI" id="CHEBI:190135"/>
        <label>1</label>
    </ligand>
</feature>
<dbReference type="SMART" id="SM01008">
    <property type="entry name" value="Ald_Xan_dh_C"/>
    <property type="match status" value="1"/>
</dbReference>
<dbReference type="Gene3D" id="3.30.70.270">
    <property type="match status" value="1"/>
</dbReference>
<proteinExistence type="inferred from homology"/>
<evidence type="ECO:0000259" key="17">
    <source>
        <dbReference type="PROSITE" id="PS51387"/>
    </source>
</evidence>
<dbReference type="InterPro" id="IPR001041">
    <property type="entry name" value="2Fe-2S_ferredoxin-type"/>
</dbReference>
<dbReference type="Proteomes" id="UP000265515">
    <property type="component" value="Unassembled WGS sequence"/>
</dbReference>
<feature type="binding site" evidence="13">
    <location>
        <position position="114"/>
    </location>
    <ligand>
        <name>[2Fe-2S] cluster</name>
        <dbReference type="ChEBI" id="CHEBI:190135"/>
        <label>2</label>
    </ligand>
</feature>
<dbReference type="Gene3D" id="3.10.10.10">
    <property type="entry name" value="HIV Type 1 Reverse Transcriptase, subunit A, domain 1"/>
    <property type="match status" value="1"/>
</dbReference>
<accession>A0A388LDW1</accession>
<dbReference type="PANTHER" id="PTHR45444:SF3">
    <property type="entry name" value="XANTHINE DEHYDROGENASE"/>
    <property type="match status" value="1"/>
</dbReference>
<keyword evidence="7 12" id="KW-0274">FAD</keyword>
<keyword evidence="3 13" id="KW-0500">Molybdenum</keyword>
<keyword evidence="10 13" id="KW-0411">Iron-sulfur</keyword>
<keyword evidence="4" id="KW-0285">Flavoprotein</keyword>
<feature type="binding site" evidence="13">
    <location>
        <position position="147"/>
    </location>
    <ligand>
        <name>[2Fe-2S] cluster</name>
        <dbReference type="ChEBI" id="CHEBI:190135"/>
        <label>2</label>
    </ligand>
</feature>
<dbReference type="PROSITE" id="PS51085">
    <property type="entry name" value="2FE2S_FER_2"/>
    <property type="match status" value="1"/>
</dbReference>
<dbReference type="PIRSF" id="PIRSF000127">
    <property type="entry name" value="Xanthine_DH"/>
    <property type="match status" value="1"/>
</dbReference>
<dbReference type="InterPro" id="IPR002888">
    <property type="entry name" value="2Fe-2S-bd"/>
</dbReference>
<dbReference type="InterPro" id="IPR036683">
    <property type="entry name" value="CO_DH_flav_C_dom_sf"/>
</dbReference>
<comment type="similarity">
    <text evidence="2">Belongs to the xanthine dehydrogenase family.</text>
</comment>
<dbReference type="Gene3D" id="3.30.390.50">
    <property type="entry name" value="CO dehydrogenase flavoprotein, C-terminal domain"/>
    <property type="match status" value="1"/>
</dbReference>
<dbReference type="OrthoDB" id="8300278at2759"/>
<dbReference type="InterPro" id="IPR043502">
    <property type="entry name" value="DNA/RNA_pol_sf"/>
</dbReference>
<comment type="cofactor">
    <cofactor evidence="11">
        <name>[2Fe-2S] cluster</name>
        <dbReference type="ChEBI" id="CHEBI:190135"/>
    </cofactor>
</comment>
<name>A0A388LDW1_CHABU</name>
<reference evidence="18 19" key="1">
    <citation type="journal article" date="2018" name="Cell">
        <title>The Chara Genome: Secondary Complexity and Implications for Plant Terrestrialization.</title>
        <authorList>
            <person name="Nishiyama T."/>
            <person name="Sakayama H."/>
            <person name="Vries J.D."/>
            <person name="Buschmann H."/>
            <person name="Saint-Marcoux D."/>
            <person name="Ullrich K.K."/>
            <person name="Haas F.B."/>
            <person name="Vanderstraeten L."/>
            <person name="Becker D."/>
            <person name="Lang D."/>
            <person name="Vosolsobe S."/>
            <person name="Rombauts S."/>
            <person name="Wilhelmsson P.K.I."/>
            <person name="Janitza P."/>
            <person name="Kern R."/>
            <person name="Heyl A."/>
            <person name="Rumpler F."/>
            <person name="Villalobos L.I.A.C."/>
            <person name="Clay J.M."/>
            <person name="Skokan R."/>
            <person name="Toyoda A."/>
            <person name="Suzuki Y."/>
            <person name="Kagoshima H."/>
            <person name="Schijlen E."/>
            <person name="Tajeshwar N."/>
            <person name="Catarino B."/>
            <person name="Hetherington A.J."/>
            <person name="Saltykova A."/>
            <person name="Bonnot C."/>
            <person name="Breuninger H."/>
            <person name="Symeonidi A."/>
            <person name="Radhakrishnan G.V."/>
            <person name="Van Nieuwerburgh F."/>
            <person name="Deforce D."/>
            <person name="Chang C."/>
            <person name="Karol K.G."/>
            <person name="Hedrich R."/>
            <person name="Ulvskov P."/>
            <person name="Glockner G."/>
            <person name="Delwiche C.F."/>
            <person name="Petrasek J."/>
            <person name="Van de Peer Y."/>
            <person name="Friml J."/>
            <person name="Beilby M."/>
            <person name="Dolan L."/>
            <person name="Kohara Y."/>
            <person name="Sugano S."/>
            <person name="Fujiyama A."/>
            <person name="Delaux P.-M."/>
            <person name="Quint M."/>
            <person name="TheiBen G."/>
            <person name="Hagemann M."/>
            <person name="Harholt J."/>
            <person name="Dunand C."/>
            <person name="Zachgo S."/>
            <person name="Langdale J."/>
            <person name="Maumus F."/>
            <person name="Straeten D.V.D."/>
            <person name="Gould S.B."/>
            <person name="Rensing S.A."/>
        </authorList>
    </citation>
    <scope>NUCLEOTIDE SEQUENCE [LARGE SCALE GENOMIC DNA]</scope>
    <source>
        <strain evidence="18 19">S276</strain>
    </source>
</reference>
<feature type="domain" description="Reverse transcriptase" evidence="15">
    <location>
        <begin position="860"/>
        <end position="1039"/>
    </location>
</feature>
<dbReference type="Gramene" id="GBG80496">
    <property type="protein sequence ID" value="GBG80496"/>
    <property type="gene ID" value="CBR_g30958"/>
</dbReference>
<evidence type="ECO:0000256" key="7">
    <source>
        <dbReference type="ARBA" id="ARBA00022827"/>
    </source>
</evidence>
<dbReference type="Pfam" id="PF00111">
    <property type="entry name" value="Fer2"/>
    <property type="match status" value="1"/>
</dbReference>
<dbReference type="InterPro" id="IPR006058">
    <property type="entry name" value="2Fe2S_fd_BS"/>
</dbReference>
<evidence type="ECO:0000256" key="1">
    <source>
        <dbReference type="ARBA" id="ARBA00001974"/>
    </source>
</evidence>
<feature type="binding site" evidence="13">
    <location>
        <position position="71"/>
    </location>
    <ligand>
        <name>[2Fe-2S] cluster</name>
        <dbReference type="ChEBI" id="CHEBI:190135"/>
        <label>1</label>
    </ligand>
</feature>
<feature type="binding site" evidence="13">
    <location>
        <position position="848"/>
    </location>
    <ligand>
        <name>Mo-molybdopterin</name>
        <dbReference type="ChEBI" id="CHEBI:71302"/>
    </ligand>
    <ligandPart>
        <name>Mo</name>
        <dbReference type="ChEBI" id="CHEBI:28685"/>
    </ligandPart>
</feature>
<evidence type="ECO:0008006" key="20">
    <source>
        <dbReference type="Google" id="ProtNLM"/>
    </source>
</evidence>
<keyword evidence="9 13" id="KW-0408">Iron</keyword>
<dbReference type="SMART" id="SM01092">
    <property type="entry name" value="CO_deh_flav_C"/>
    <property type="match status" value="1"/>
</dbReference>
<dbReference type="InterPro" id="IPR016166">
    <property type="entry name" value="FAD-bd_PCMH"/>
</dbReference>
<dbReference type="Pfam" id="PF03450">
    <property type="entry name" value="CO_deh_flav_C"/>
    <property type="match status" value="1"/>
</dbReference>
<evidence type="ECO:0000256" key="14">
    <source>
        <dbReference type="SAM" id="MobiDB-lite"/>
    </source>
</evidence>
<dbReference type="Gene3D" id="3.30.43.10">
    <property type="entry name" value="Uridine Diphospho-n-acetylenolpyruvylglucosamine Reductase, domain 2"/>
    <property type="match status" value="1"/>
</dbReference>
<feature type="region of interest" description="Disordered" evidence="14">
    <location>
        <begin position="246"/>
        <end position="267"/>
    </location>
</feature>
<evidence type="ECO:0000256" key="12">
    <source>
        <dbReference type="PIRSR" id="PIRSR000127-2"/>
    </source>
</evidence>
<dbReference type="Pfam" id="PF00078">
    <property type="entry name" value="RVT_1"/>
    <property type="match status" value="1"/>
</dbReference>
<dbReference type="SUPFAM" id="SSF47741">
    <property type="entry name" value="CO dehydrogenase ISP C-domain like"/>
    <property type="match status" value="1"/>
</dbReference>
<protein>
    <recommendedName>
        <fullName evidence="20">Xanthine dehydrogenase</fullName>
    </recommendedName>
</protein>
<feature type="binding site" evidence="13">
    <location>
        <position position="41"/>
    </location>
    <ligand>
        <name>[2Fe-2S] cluster</name>
        <dbReference type="ChEBI" id="CHEBI:190135"/>
        <label>1</label>
    </ligand>
</feature>
<evidence type="ECO:0000256" key="5">
    <source>
        <dbReference type="ARBA" id="ARBA00022714"/>
    </source>
</evidence>
<evidence type="ECO:0000313" key="19">
    <source>
        <dbReference type="Proteomes" id="UP000265515"/>
    </source>
</evidence>
<dbReference type="FunFam" id="3.10.20.30:FF:000015">
    <property type="entry name" value="Aldehyde oxidase 1"/>
    <property type="match status" value="1"/>
</dbReference>
<feature type="binding site" evidence="13">
    <location>
        <position position="111"/>
    </location>
    <ligand>
        <name>[2Fe-2S] cluster</name>
        <dbReference type="ChEBI" id="CHEBI:190135"/>
        <label>2</label>
    </ligand>
</feature>
<feature type="domain" description="FAD-binding PCMH-type" evidence="17">
    <location>
        <begin position="288"/>
        <end position="486"/>
    </location>
</feature>
<evidence type="ECO:0000256" key="6">
    <source>
        <dbReference type="ARBA" id="ARBA00022723"/>
    </source>
</evidence>
<feature type="binding site" evidence="12">
    <location>
        <position position="426"/>
    </location>
    <ligand>
        <name>FAD</name>
        <dbReference type="ChEBI" id="CHEBI:57692"/>
    </ligand>
</feature>
<organism evidence="18 19">
    <name type="scientific">Chara braunii</name>
    <name type="common">Braun's stonewort</name>
    <dbReference type="NCBI Taxonomy" id="69332"/>
    <lineage>
        <taxon>Eukaryota</taxon>
        <taxon>Viridiplantae</taxon>
        <taxon>Streptophyta</taxon>
        <taxon>Charophyceae</taxon>
        <taxon>Charales</taxon>
        <taxon>Characeae</taxon>
        <taxon>Chara</taxon>
    </lineage>
</organism>
<dbReference type="InterPro" id="IPR016169">
    <property type="entry name" value="FAD-bd_PCMH_sub2"/>
</dbReference>
<feature type="binding site" evidence="12">
    <location>
        <position position="403"/>
    </location>
    <ligand>
        <name>FAD</name>
        <dbReference type="ChEBI" id="CHEBI:57692"/>
    </ligand>
</feature>
<dbReference type="InterPro" id="IPR012675">
    <property type="entry name" value="Beta-grasp_dom_sf"/>
</dbReference>
<dbReference type="Pfam" id="PF02738">
    <property type="entry name" value="MoCoBD_1"/>
    <property type="match status" value="1"/>
</dbReference>
<evidence type="ECO:0000256" key="13">
    <source>
        <dbReference type="PIRSR" id="PIRSR000127-3"/>
    </source>
</evidence>
<feature type="binding site" evidence="12">
    <location>
        <begin position="413"/>
        <end position="417"/>
    </location>
    <ligand>
        <name>FAD</name>
        <dbReference type="ChEBI" id="CHEBI:57692"/>
    </ligand>
</feature>
<dbReference type="CDD" id="cd01647">
    <property type="entry name" value="RT_LTR"/>
    <property type="match status" value="1"/>
</dbReference>
<feature type="binding site" evidence="12">
    <location>
        <begin position="316"/>
        <end position="323"/>
    </location>
    <ligand>
        <name>FAD</name>
        <dbReference type="ChEBI" id="CHEBI:57692"/>
    </ligand>
</feature>
<dbReference type="SUPFAM" id="SSF55447">
    <property type="entry name" value="CO dehydrogenase flavoprotein C-terminal domain-like"/>
    <property type="match status" value="1"/>
</dbReference>
<dbReference type="InterPro" id="IPR008274">
    <property type="entry name" value="AldOxase/xan_DH_MoCoBD1"/>
</dbReference>
<keyword evidence="5 13" id="KW-0001">2Fe-2S</keyword>
<dbReference type="PANTHER" id="PTHR45444">
    <property type="entry name" value="XANTHINE DEHYDROGENASE"/>
    <property type="match status" value="1"/>
</dbReference>
<dbReference type="FunFam" id="3.30.465.10:FF:000004">
    <property type="entry name" value="Xanthine dehydrogenase/oxidase"/>
    <property type="match status" value="1"/>
</dbReference>
<evidence type="ECO:0000259" key="15">
    <source>
        <dbReference type="PROSITE" id="PS50878"/>
    </source>
</evidence>
<dbReference type="Gene3D" id="3.10.20.30">
    <property type="match status" value="1"/>
</dbReference>
<dbReference type="InterPro" id="IPR036010">
    <property type="entry name" value="2Fe-2S_ferredoxin-like_sf"/>
</dbReference>
<sequence length="1051" mass="115326">MAKDAIVYINGRRKVLPDGYAERTLLDYLRDIGLCGTKLGCGEGGCGACTVMVSRYDDASKKIIHQSVNSCLAPLYSVEGMHVTTVEGVGNRRDGLHPVQESMVRSHGSQCGFCTPGFIMSMYSLLQASSSKPSEEEIEDNLAGNLCRCTGYRPIVDAFRHFAGIGNTNTSAAAISHGAKESERVCKAGEGGCSDNAAKRAEESSEAASSETEDGSAQGRVAEGASIQNSDSMKCPVTNHACPNHGRSSVDGIGDIEGDQQNPGKHGDLHFPRELVARKAQPLLMRSWISEGPVWVRPTRFADLLRIKAMYPQARLVVGSTEVGVELRFKHLSCPLLVGVTHVAELNEVEVTEEGLRIGAAVTLSHLEAVLKELLEDGGSGTRKWEKWRMEGCAALLHQLHWFAGRQIRNVASVGGNIVTASPISDLNPVWMATASVFELEAVADGEQEQSRKREVPASGFFLGYRRVDLREKEILRSVLLPWTRRWEFVKEFKQCHRRDDDIAIVNAGMRVKLRKGEEGEHEDWVVEDACLVYGGVGPIPIAANRTVRGLIGRRWTPDTLTTALANLSDDVVITKDAPGGMVEFRKSLAASFLFKFFVHVAMKMEREGENVISLPWNEHRSAASPYIRSPSHGMQYYDNGGPVSPEGAVGAASPHLSGALHCTGEAQYADDMPFPVDGLHAELVLSTRPHARIKGVDLAAAVIVPGFVGYYGADDIPGKNDIGPVLHDEECFASKVVTCVGQVIGVIVAETAMAAKLAAHRVVVTYEDLPACITIDEAIKANLYHTPAPLTVTKGDVDACFSSGECDYVIEGVAKMGGQEHFYLEPNSTFVVPVDGGAEMHCVSSTQLAVLRAQLDDMLDKGWICPSSSPYCAPVLFVRKKNEDLRLCINYRKLNAQTVRNVGPLPRIDDLLERLGGAKYFFKLDLKSGYHQISIRPNDCYKSGFKTRYGHFEWVVMPFGLTNAPTTLQAAMTNEFRAMLDRFVLVYLDDILVYSRTLEDHLEHLRRVLETLRRADYKANRGKCEFVWQELEYLGHFVTPEGISPLSDKI</sequence>
<dbReference type="PROSITE" id="PS50878">
    <property type="entry name" value="RT_POL"/>
    <property type="match status" value="1"/>
</dbReference>
<keyword evidence="8" id="KW-0560">Oxidoreductase</keyword>
<evidence type="ECO:0000259" key="16">
    <source>
        <dbReference type="PROSITE" id="PS51085"/>
    </source>
</evidence>
<dbReference type="GO" id="GO:0016491">
    <property type="term" value="F:oxidoreductase activity"/>
    <property type="evidence" value="ECO:0007669"/>
    <property type="project" value="UniProtKB-KW"/>
</dbReference>
<dbReference type="Pfam" id="PF01799">
    <property type="entry name" value="Fer2_2"/>
    <property type="match status" value="1"/>
</dbReference>
<dbReference type="InterPro" id="IPR036884">
    <property type="entry name" value="2Fe-2S-bd_dom_sf"/>
</dbReference>
<keyword evidence="19" id="KW-1185">Reference proteome</keyword>
<dbReference type="AlphaFoldDB" id="A0A388LDW1"/>
<dbReference type="InterPro" id="IPR036318">
    <property type="entry name" value="FAD-bd_PCMH-like_sf"/>
</dbReference>
<comment type="cofactor">
    <cofactor evidence="13">
        <name>[2Fe-2S] cluster</name>
        <dbReference type="ChEBI" id="CHEBI:190135"/>
    </cofactor>
    <text evidence="13">Binds 2 [2Fe-2S] clusters.</text>
</comment>